<dbReference type="Proteomes" id="UP001161017">
    <property type="component" value="Unassembled WGS sequence"/>
</dbReference>
<feature type="compositionally biased region" description="Basic and acidic residues" evidence="1">
    <location>
        <begin position="134"/>
        <end position="143"/>
    </location>
</feature>
<protein>
    <submittedName>
        <fullName evidence="2">Uncharacterized protein</fullName>
    </submittedName>
</protein>
<organism evidence="2 3">
    <name type="scientific">Ramalina farinacea</name>
    <dbReference type="NCBI Taxonomy" id="258253"/>
    <lineage>
        <taxon>Eukaryota</taxon>
        <taxon>Fungi</taxon>
        <taxon>Dikarya</taxon>
        <taxon>Ascomycota</taxon>
        <taxon>Pezizomycotina</taxon>
        <taxon>Lecanoromycetes</taxon>
        <taxon>OSLEUM clade</taxon>
        <taxon>Lecanoromycetidae</taxon>
        <taxon>Lecanorales</taxon>
        <taxon>Lecanorineae</taxon>
        <taxon>Ramalinaceae</taxon>
        <taxon>Ramalina</taxon>
    </lineage>
</organism>
<keyword evidence="3" id="KW-1185">Reference proteome</keyword>
<dbReference type="EMBL" id="JAPUFD010000010">
    <property type="protein sequence ID" value="MDI1489729.1"/>
    <property type="molecule type" value="Genomic_DNA"/>
</dbReference>
<proteinExistence type="predicted"/>
<evidence type="ECO:0000313" key="2">
    <source>
        <dbReference type="EMBL" id="MDI1489729.1"/>
    </source>
</evidence>
<evidence type="ECO:0000313" key="3">
    <source>
        <dbReference type="Proteomes" id="UP001161017"/>
    </source>
</evidence>
<dbReference type="AlphaFoldDB" id="A0AA43QQ93"/>
<sequence length="184" mass="21056">MLIYQSISYPRNIAIEPLCLLKSFGHIYTPYYPLMNQLTYPHIRETMLTTFGPPKIFGIEIRPATSRSDTKPLLYSPSLDGCSIYAGPSAQDSDDDEPLANPPKKSKDLEHFLGLPMRNIATPSEEMALQRSAGGEEKPERSKKYGRWMISRTRISAKKERWVSRARKMMQQNVLRRHSLGNQI</sequence>
<feature type="region of interest" description="Disordered" evidence="1">
    <location>
        <begin position="126"/>
        <end position="145"/>
    </location>
</feature>
<evidence type="ECO:0000256" key="1">
    <source>
        <dbReference type="SAM" id="MobiDB-lite"/>
    </source>
</evidence>
<gene>
    <name evidence="2" type="ORF">OHK93_000927</name>
</gene>
<comment type="caution">
    <text evidence="2">The sequence shown here is derived from an EMBL/GenBank/DDBJ whole genome shotgun (WGS) entry which is preliminary data.</text>
</comment>
<accession>A0AA43QQ93</accession>
<name>A0AA43QQ93_9LECA</name>
<reference evidence="2" key="1">
    <citation type="journal article" date="2023" name="Genome Biol. Evol.">
        <title>First Whole Genome Sequence and Flow Cytometry Genome Size Data for the Lichen-Forming Fungus Ramalina farinacea (Ascomycota).</title>
        <authorList>
            <person name="Llewellyn T."/>
            <person name="Mian S."/>
            <person name="Hill R."/>
            <person name="Leitch I.J."/>
            <person name="Gaya E."/>
        </authorList>
    </citation>
    <scope>NUCLEOTIDE SEQUENCE</scope>
    <source>
        <strain evidence="2">LIQ254RAFAR</strain>
    </source>
</reference>
<feature type="region of interest" description="Disordered" evidence="1">
    <location>
        <begin position="86"/>
        <end position="109"/>
    </location>
</feature>